<dbReference type="OrthoDB" id="8922241at2759"/>
<proteinExistence type="predicted"/>
<name>A0A3N4HR98_ASCIM</name>
<keyword evidence="3" id="KW-1185">Reference proteome</keyword>
<protein>
    <submittedName>
        <fullName evidence="2">Uncharacterized protein</fullName>
    </submittedName>
</protein>
<dbReference type="AlphaFoldDB" id="A0A3N4HR98"/>
<gene>
    <name evidence="2" type="ORF">BJ508DRAFT_337851</name>
</gene>
<feature type="compositionally biased region" description="Basic and acidic residues" evidence="1">
    <location>
        <begin position="27"/>
        <end position="38"/>
    </location>
</feature>
<dbReference type="Proteomes" id="UP000275078">
    <property type="component" value="Unassembled WGS sequence"/>
</dbReference>
<sequence length="281" mass="31380">MDSPRDWSENKQSAGSEPPGTKRKRMGRDGPGDEENRSKRAARTNTNCKVGTRDTNAAKRPDSSSFPARSSGPLDALRGYIPKTRHNGQSFEPQPPDDFGSQVGRYYPSTGSLDGFEKTVKIKDMQGPEGVTGSDANKAPSDLIEKRQKTVANLPDSLQVLIAAQNSSEIAPDTVVAIQQSVEGHDQPQWVCQIDNCTAKISGRRFRQDYARHYRECHLNERLYVCDYADVLVKDYGGCPWRMRDGKPNDSCGKGFKRKEHFKRHLEGTGWGPREKHIVSE</sequence>
<dbReference type="EMBL" id="ML119746">
    <property type="protein sequence ID" value="RPA76363.1"/>
    <property type="molecule type" value="Genomic_DNA"/>
</dbReference>
<accession>A0A3N4HR98</accession>
<evidence type="ECO:0000313" key="2">
    <source>
        <dbReference type="EMBL" id="RPA76363.1"/>
    </source>
</evidence>
<organism evidence="2 3">
    <name type="scientific">Ascobolus immersus RN42</name>
    <dbReference type="NCBI Taxonomy" id="1160509"/>
    <lineage>
        <taxon>Eukaryota</taxon>
        <taxon>Fungi</taxon>
        <taxon>Dikarya</taxon>
        <taxon>Ascomycota</taxon>
        <taxon>Pezizomycotina</taxon>
        <taxon>Pezizomycetes</taxon>
        <taxon>Pezizales</taxon>
        <taxon>Ascobolaceae</taxon>
        <taxon>Ascobolus</taxon>
    </lineage>
</organism>
<reference evidence="2 3" key="1">
    <citation type="journal article" date="2018" name="Nat. Ecol. Evol.">
        <title>Pezizomycetes genomes reveal the molecular basis of ectomycorrhizal truffle lifestyle.</title>
        <authorList>
            <person name="Murat C."/>
            <person name="Payen T."/>
            <person name="Noel B."/>
            <person name="Kuo A."/>
            <person name="Morin E."/>
            <person name="Chen J."/>
            <person name="Kohler A."/>
            <person name="Krizsan K."/>
            <person name="Balestrini R."/>
            <person name="Da Silva C."/>
            <person name="Montanini B."/>
            <person name="Hainaut M."/>
            <person name="Levati E."/>
            <person name="Barry K.W."/>
            <person name="Belfiori B."/>
            <person name="Cichocki N."/>
            <person name="Clum A."/>
            <person name="Dockter R.B."/>
            <person name="Fauchery L."/>
            <person name="Guy J."/>
            <person name="Iotti M."/>
            <person name="Le Tacon F."/>
            <person name="Lindquist E.A."/>
            <person name="Lipzen A."/>
            <person name="Malagnac F."/>
            <person name="Mello A."/>
            <person name="Molinier V."/>
            <person name="Miyauchi S."/>
            <person name="Poulain J."/>
            <person name="Riccioni C."/>
            <person name="Rubini A."/>
            <person name="Sitrit Y."/>
            <person name="Splivallo R."/>
            <person name="Traeger S."/>
            <person name="Wang M."/>
            <person name="Zifcakova L."/>
            <person name="Wipf D."/>
            <person name="Zambonelli A."/>
            <person name="Paolocci F."/>
            <person name="Nowrousian M."/>
            <person name="Ottonello S."/>
            <person name="Baldrian P."/>
            <person name="Spatafora J.W."/>
            <person name="Henrissat B."/>
            <person name="Nagy L.G."/>
            <person name="Aury J.M."/>
            <person name="Wincker P."/>
            <person name="Grigoriev I.V."/>
            <person name="Bonfante P."/>
            <person name="Martin F.M."/>
        </authorList>
    </citation>
    <scope>NUCLEOTIDE SEQUENCE [LARGE SCALE GENOMIC DNA]</scope>
    <source>
        <strain evidence="2 3">RN42</strain>
    </source>
</reference>
<feature type="region of interest" description="Disordered" evidence="1">
    <location>
        <begin position="1"/>
        <end position="100"/>
    </location>
</feature>
<evidence type="ECO:0000256" key="1">
    <source>
        <dbReference type="SAM" id="MobiDB-lite"/>
    </source>
</evidence>
<feature type="compositionally biased region" description="Polar residues" evidence="1">
    <location>
        <begin position="43"/>
        <end position="55"/>
    </location>
</feature>
<evidence type="ECO:0000313" key="3">
    <source>
        <dbReference type="Proteomes" id="UP000275078"/>
    </source>
</evidence>